<dbReference type="AlphaFoldDB" id="A9GAE3"/>
<keyword evidence="1 3" id="KW-0479">Metal-binding</keyword>
<feature type="compositionally biased region" description="Low complexity" evidence="4">
    <location>
        <begin position="52"/>
        <end position="95"/>
    </location>
</feature>
<dbReference type="BioCyc" id="SCEL448385:SCE_RS13805-MONOMER"/>
<dbReference type="GO" id="GO:0009055">
    <property type="term" value="F:electron transfer activity"/>
    <property type="evidence" value="ECO:0007669"/>
    <property type="project" value="InterPro"/>
</dbReference>
<keyword evidence="2 3" id="KW-0408">Iron</keyword>
<gene>
    <name evidence="6" type="ordered locus">sce2694</name>
</gene>
<dbReference type="GO" id="GO:0046872">
    <property type="term" value="F:metal ion binding"/>
    <property type="evidence" value="ECO:0007669"/>
    <property type="project" value="UniProtKB-KW"/>
</dbReference>
<evidence type="ECO:0000256" key="1">
    <source>
        <dbReference type="ARBA" id="ARBA00022723"/>
    </source>
</evidence>
<feature type="compositionally biased region" description="Basic and acidic residues" evidence="4">
    <location>
        <begin position="109"/>
        <end position="128"/>
    </location>
</feature>
<dbReference type="EMBL" id="AM746676">
    <property type="protein sequence ID" value="CAN92853.1"/>
    <property type="molecule type" value="Genomic_DNA"/>
</dbReference>
<organism evidence="6 7">
    <name type="scientific">Sorangium cellulosum (strain So ce56)</name>
    <name type="common">Polyangium cellulosum (strain So ce56)</name>
    <dbReference type="NCBI Taxonomy" id="448385"/>
    <lineage>
        <taxon>Bacteria</taxon>
        <taxon>Pseudomonadati</taxon>
        <taxon>Myxococcota</taxon>
        <taxon>Polyangia</taxon>
        <taxon>Polyangiales</taxon>
        <taxon>Polyangiaceae</taxon>
        <taxon>Sorangium</taxon>
    </lineage>
</organism>
<dbReference type="Proteomes" id="UP000002139">
    <property type="component" value="Chromosome"/>
</dbReference>
<sequence>MRINDQAGPSTVSLGKRSQRTFGFLSCVTALLLGACSGEDPDAGGSGGAGGSVSSTSTTTSSLTGTSAGPSTSGAGAGDASTSTATTGSSSSTGDPAGGTGGSSGTGDTHPKDHCVDGYDPHPSDATMKDGAAEFVKNNQIDLTVQPEVIAWMEENEWQAAHFEWHSIRRCNGGMGMSRVNICRSAVPVPADQECKTTGDGYQFLAMHRHMIQSLKQLWPKHSEQFEGFKKFPTTAEELPQQWRSDFRPWSATTLANAKIGDEIDKPENLSRFPDEGALGMWLQCFAGQAIPGTNQQASGLHGDLHFKWVRSQNTDHGLGNQFTNIDNYMFWKLHGWIDNVWEKYRVAKGMSPTDQKLKDAVAAQCYEMDAIAQVINPDLKPDTDPGDPLPGESGVFHETIRPIFESAIHKCSGCHAAPSTGPAAGLSLGGDISSTDIVAGLVNKTAKGGGQFKLVVPGNPDQSWLYLKVAGTAGSAGCRPSAGGTCQTGVMPQAADGKPTVTSAELAALRQWIQSGAPAPTKN</sequence>
<feature type="domain" description="Cytochrome c" evidence="5">
    <location>
        <begin position="387"/>
        <end position="518"/>
    </location>
</feature>
<dbReference type="KEGG" id="scl:sce2694"/>
<reference evidence="6 7" key="1">
    <citation type="journal article" date="2007" name="Nat. Biotechnol.">
        <title>Complete genome sequence of the myxobacterium Sorangium cellulosum.</title>
        <authorList>
            <person name="Schneiker S."/>
            <person name="Perlova O."/>
            <person name="Kaiser O."/>
            <person name="Gerth K."/>
            <person name="Alici A."/>
            <person name="Altmeyer M.O."/>
            <person name="Bartels D."/>
            <person name="Bekel T."/>
            <person name="Beyer S."/>
            <person name="Bode E."/>
            <person name="Bode H.B."/>
            <person name="Bolten C.J."/>
            <person name="Choudhuri J.V."/>
            <person name="Doss S."/>
            <person name="Elnakady Y.A."/>
            <person name="Frank B."/>
            <person name="Gaigalat L."/>
            <person name="Goesmann A."/>
            <person name="Groeger C."/>
            <person name="Gross F."/>
            <person name="Jelsbak L."/>
            <person name="Jelsbak L."/>
            <person name="Kalinowski J."/>
            <person name="Kegler C."/>
            <person name="Knauber T."/>
            <person name="Konietzny S."/>
            <person name="Kopp M."/>
            <person name="Krause L."/>
            <person name="Krug D."/>
            <person name="Linke B."/>
            <person name="Mahmud T."/>
            <person name="Martinez-Arias R."/>
            <person name="McHardy A.C."/>
            <person name="Merai M."/>
            <person name="Meyer F."/>
            <person name="Mormann S."/>
            <person name="Munoz-Dorado J."/>
            <person name="Perez J."/>
            <person name="Pradella S."/>
            <person name="Rachid S."/>
            <person name="Raddatz G."/>
            <person name="Rosenau F."/>
            <person name="Rueckert C."/>
            <person name="Sasse F."/>
            <person name="Scharfe M."/>
            <person name="Schuster S.C."/>
            <person name="Suen G."/>
            <person name="Treuner-Lange A."/>
            <person name="Velicer G.J."/>
            <person name="Vorholter F.-J."/>
            <person name="Weissman K.J."/>
            <person name="Welch R.D."/>
            <person name="Wenzel S.C."/>
            <person name="Whitworth D.E."/>
            <person name="Wilhelm S."/>
            <person name="Wittmann C."/>
            <person name="Bloecker H."/>
            <person name="Puehler A."/>
            <person name="Mueller R."/>
        </authorList>
    </citation>
    <scope>NUCLEOTIDE SEQUENCE [LARGE SCALE GENOMIC DNA]</scope>
    <source>
        <strain evidence="7">So ce56</strain>
    </source>
</reference>
<dbReference type="InterPro" id="IPR009056">
    <property type="entry name" value="Cyt_c-like_dom"/>
</dbReference>
<evidence type="ECO:0000313" key="6">
    <source>
        <dbReference type="EMBL" id="CAN92853.1"/>
    </source>
</evidence>
<accession>A9GAE3</accession>
<dbReference type="GO" id="GO:0020037">
    <property type="term" value="F:heme binding"/>
    <property type="evidence" value="ECO:0007669"/>
    <property type="project" value="InterPro"/>
</dbReference>
<keyword evidence="3" id="KW-0349">Heme</keyword>
<dbReference type="PROSITE" id="PS51007">
    <property type="entry name" value="CYTC"/>
    <property type="match status" value="1"/>
</dbReference>
<proteinExistence type="predicted"/>
<feature type="region of interest" description="Disordered" evidence="4">
    <location>
        <begin position="40"/>
        <end position="128"/>
    </location>
</feature>
<evidence type="ECO:0000256" key="4">
    <source>
        <dbReference type="SAM" id="MobiDB-lite"/>
    </source>
</evidence>
<name>A9GAE3_SORC5</name>
<evidence type="ECO:0000313" key="7">
    <source>
        <dbReference type="Proteomes" id="UP000002139"/>
    </source>
</evidence>
<evidence type="ECO:0000256" key="2">
    <source>
        <dbReference type="ARBA" id="ARBA00023004"/>
    </source>
</evidence>
<feature type="compositionally biased region" description="Gly residues" evidence="4">
    <location>
        <begin position="96"/>
        <end position="105"/>
    </location>
</feature>
<dbReference type="HOGENOM" id="CLU_514713_0_0_7"/>
<protein>
    <recommendedName>
        <fullName evidence="5">Cytochrome c domain-containing protein</fullName>
    </recommendedName>
</protein>
<evidence type="ECO:0000259" key="5">
    <source>
        <dbReference type="PROSITE" id="PS51007"/>
    </source>
</evidence>
<evidence type="ECO:0000256" key="3">
    <source>
        <dbReference type="PROSITE-ProRule" id="PRU00433"/>
    </source>
</evidence>
<keyword evidence="7" id="KW-1185">Reference proteome</keyword>
<dbReference type="eggNOG" id="COG4678">
    <property type="taxonomic scope" value="Bacteria"/>
</dbReference>